<dbReference type="Proteomes" id="UP001612741">
    <property type="component" value="Unassembled WGS sequence"/>
</dbReference>
<dbReference type="Gene3D" id="3.20.80.10">
    <property type="entry name" value="Regulatory factor, effector binding domain"/>
    <property type="match status" value="1"/>
</dbReference>
<dbReference type="PANTHER" id="PTHR30204">
    <property type="entry name" value="REDOX-CYCLING DRUG-SENSING TRANSCRIPTIONAL ACTIVATOR SOXR"/>
    <property type="match status" value="1"/>
</dbReference>
<sequence length="264" mass="28573">MMNIGEFAELTGLSLKALRLYDEQGLLPPASVDPWSRHRRYTAAQFGAALRLKAARSADLPLADAPKLLGDAGAATLAEHRARLAADRERQDAALDALERLLSGPVTWQTEVRQAEAQPWAGVVLPPDITSDEQANELFAGLWRRLDAAGNRPTGAFWTTIRARPGSETEVQVVCCWPVAALPPEDWAGVERGTVEPGPEMVVRWRWDQDVLMVEGATHPAVLALLAAAEEKGAEVSLAQLRQIGVLEEGRPVGMEVAVALKTP</sequence>
<dbReference type="Gene3D" id="1.10.1660.10">
    <property type="match status" value="1"/>
</dbReference>
<evidence type="ECO:0000256" key="1">
    <source>
        <dbReference type="ARBA" id="ARBA00023125"/>
    </source>
</evidence>
<proteinExistence type="predicted"/>
<evidence type="ECO:0000259" key="2">
    <source>
        <dbReference type="PROSITE" id="PS50937"/>
    </source>
</evidence>
<keyword evidence="4" id="KW-1185">Reference proteome</keyword>
<keyword evidence="1 3" id="KW-0238">DNA-binding</keyword>
<dbReference type="PROSITE" id="PS50937">
    <property type="entry name" value="HTH_MERR_2"/>
    <property type="match status" value="1"/>
</dbReference>
<dbReference type="GO" id="GO:0003677">
    <property type="term" value="F:DNA binding"/>
    <property type="evidence" value="ECO:0007669"/>
    <property type="project" value="UniProtKB-KW"/>
</dbReference>
<reference evidence="3 4" key="1">
    <citation type="submission" date="2024-10" db="EMBL/GenBank/DDBJ databases">
        <title>The Natural Products Discovery Center: Release of the First 8490 Sequenced Strains for Exploring Actinobacteria Biosynthetic Diversity.</title>
        <authorList>
            <person name="Kalkreuter E."/>
            <person name="Kautsar S.A."/>
            <person name="Yang D."/>
            <person name="Bader C.D."/>
            <person name="Teijaro C.N."/>
            <person name="Fluegel L."/>
            <person name="Davis C.M."/>
            <person name="Simpson J.R."/>
            <person name="Lauterbach L."/>
            <person name="Steele A.D."/>
            <person name="Gui C."/>
            <person name="Meng S."/>
            <person name="Li G."/>
            <person name="Viehrig K."/>
            <person name="Ye F."/>
            <person name="Su P."/>
            <person name="Kiefer A.F."/>
            <person name="Nichols A."/>
            <person name="Cepeda A.J."/>
            <person name="Yan W."/>
            <person name="Fan B."/>
            <person name="Jiang Y."/>
            <person name="Adhikari A."/>
            <person name="Zheng C.-J."/>
            <person name="Schuster L."/>
            <person name="Cowan T.M."/>
            <person name="Smanski M.J."/>
            <person name="Chevrette M.G."/>
            <person name="De Carvalho L.P.S."/>
            <person name="Shen B."/>
        </authorList>
    </citation>
    <scope>NUCLEOTIDE SEQUENCE [LARGE SCALE GENOMIC DNA]</scope>
    <source>
        <strain evidence="3 4">NPDC050545</strain>
    </source>
</reference>
<dbReference type="PANTHER" id="PTHR30204:SF97">
    <property type="entry name" value="MERR FAMILY REGULATORY PROTEIN"/>
    <property type="match status" value="1"/>
</dbReference>
<feature type="domain" description="HTH merR-type" evidence="2">
    <location>
        <begin position="1"/>
        <end position="71"/>
    </location>
</feature>
<dbReference type="EMBL" id="JBITGY010000007">
    <property type="protein sequence ID" value="MFI6500779.1"/>
    <property type="molecule type" value="Genomic_DNA"/>
</dbReference>
<name>A0ABW7Z231_9ACTN</name>
<dbReference type="InterPro" id="IPR009061">
    <property type="entry name" value="DNA-bd_dom_put_sf"/>
</dbReference>
<accession>A0ABW7Z231</accession>
<dbReference type="InterPro" id="IPR047057">
    <property type="entry name" value="MerR_fam"/>
</dbReference>
<organism evidence="3 4">
    <name type="scientific">Nonomuraea typhae</name>
    <dbReference type="NCBI Taxonomy" id="2603600"/>
    <lineage>
        <taxon>Bacteria</taxon>
        <taxon>Bacillati</taxon>
        <taxon>Actinomycetota</taxon>
        <taxon>Actinomycetes</taxon>
        <taxon>Streptosporangiales</taxon>
        <taxon>Streptosporangiaceae</taxon>
        <taxon>Nonomuraea</taxon>
    </lineage>
</organism>
<evidence type="ECO:0000313" key="3">
    <source>
        <dbReference type="EMBL" id="MFI6500779.1"/>
    </source>
</evidence>
<dbReference type="SUPFAM" id="SSF46955">
    <property type="entry name" value="Putative DNA-binding domain"/>
    <property type="match status" value="1"/>
</dbReference>
<dbReference type="SMART" id="SM00422">
    <property type="entry name" value="HTH_MERR"/>
    <property type="match status" value="1"/>
</dbReference>
<protein>
    <submittedName>
        <fullName evidence="3">MerR family DNA-binding transcriptional regulator</fullName>
    </submittedName>
</protein>
<dbReference type="PROSITE" id="PS00552">
    <property type="entry name" value="HTH_MERR_1"/>
    <property type="match status" value="1"/>
</dbReference>
<gene>
    <name evidence="3" type="ORF">ACIBG2_25625</name>
</gene>
<dbReference type="RefSeq" id="WP_397084917.1">
    <property type="nucleotide sequence ID" value="NZ_JBITGY010000007.1"/>
</dbReference>
<dbReference type="Pfam" id="PF00376">
    <property type="entry name" value="MerR"/>
    <property type="match status" value="1"/>
</dbReference>
<evidence type="ECO:0000313" key="4">
    <source>
        <dbReference type="Proteomes" id="UP001612741"/>
    </source>
</evidence>
<dbReference type="InterPro" id="IPR011256">
    <property type="entry name" value="Reg_factor_effector_dom_sf"/>
</dbReference>
<comment type="caution">
    <text evidence="3">The sequence shown here is derived from an EMBL/GenBank/DDBJ whole genome shotgun (WGS) entry which is preliminary data.</text>
</comment>
<dbReference type="InterPro" id="IPR000551">
    <property type="entry name" value="MerR-type_HTH_dom"/>
</dbReference>